<feature type="transmembrane region" description="Helical" evidence="1">
    <location>
        <begin position="6"/>
        <end position="25"/>
    </location>
</feature>
<feature type="transmembrane region" description="Helical" evidence="1">
    <location>
        <begin position="80"/>
        <end position="110"/>
    </location>
</feature>
<sequence>MPLRIAPTHLVFLVLGSITAIYLNWSAISASTRLYNLIVVVPVGIALLVLAALILGKSLLRPHDPERLEKTPLRETLGDVVLLACFGVFCVALTKVGFDLATFFFVWIGVHLSGEKRLWAPPLYAAVFTALLVESFGSLFPFPMPLAVLS</sequence>
<keyword evidence="1" id="KW-0472">Membrane</keyword>
<name>A0A1G5P139_AFIMA</name>
<keyword evidence="1" id="KW-0812">Transmembrane</keyword>
<dbReference type="OrthoDB" id="8453977at2"/>
<feature type="domain" description="DUF1468" evidence="2">
    <location>
        <begin position="10"/>
        <end position="145"/>
    </location>
</feature>
<keyword evidence="1" id="KW-1133">Transmembrane helix</keyword>
<dbReference type="Proteomes" id="UP000199347">
    <property type="component" value="Unassembled WGS sequence"/>
</dbReference>
<evidence type="ECO:0000256" key="1">
    <source>
        <dbReference type="SAM" id="Phobius"/>
    </source>
</evidence>
<evidence type="ECO:0000259" key="2">
    <source>
        <dbReference type="Pfam" id="PF07331"/>
    </source>
</evidence>
<accession>A0A1G5P139</accession>
<dbReference type="InterPro" id="IPR009936">
    <property type="entry name" value="DUF1468"/>
</dbReference>
<dbReference type="Pfam" id="PF07331">
    <property type="entry name" value="TctB"/>
    <property type="match status" value="1"/>
</dbReference>
<feature type="transmembrane region" description="Helical" evidence="1">
    <location>
        <begin position="122"/>
        <end position="142"/>
    </location>
</feature>
<feature type="transmembrane region" description="Helical" evidence="1">
    <location>
        <begin position="37"/>
        <end position="60"/>
    </location>
</feature>
<dbReference type="AlphaFoldDB" id="A0A1G5P139"/>
<evidence type="ECO:0000313" key="4">
    <source>
        <dbReference type="Proteomes" id="UP000199347"/>
    </source>
</evidence>
<proteinExistence type="predicted"/>
<keyword evidence="4" id="KW-1185">Reference proteome</keyword>
<gene>
    <name evidence="3" type="ORF">SAMN03080610_03020</name>
</gene>
<reference evidence="4" key="1">
    <citation type="submission" date="2016-10" db="EMBL/GenBank/DDBJ databases">
        <authorList>
            <person name="Varghese N."/>
            <person name="Submissions S."/>
        </authorList>
    </citation>
    <scope>NUCLEOTIDE SEQUENCE [LARGE SCALE GENOMIC DNA]</scope>
    <source>
        <strain evidence="4">DSM 2698</strain>
    </source>
</reference>
<organism evidence="3 4">
    <name type="scientific">Afifella marina DSM 2698</name>
    <dbReference type="NCBI Taxonomy" id="1120955"/>
    <lineage>
        <taxon>Bacteria</taxon>
        <taxon>Pseudomonadati</taxon>
        <taxon>Pseudomonadota</taxon>
        <taxon>Alphaproteobacteria</taxon>
        <taxon>Hyphomicrobiales</taxon>
        <taxon>Afifellaceae</taxon>
        <taxon>Afifella</taxon>
    </lineage>
</organism>
<protein>
    <submittedName>
        <fullName evidence="3">Tripartite tricarboxylate transporter TctB family protein</fullName>
    </submittedName>
</protein>
<dbReference type="STRING" id="1120955.SAMN03080610_03020"/>
<evidence type="ECO:0000313" key="3">
    <source>
        <dbReference type="EMBL" id="SCZ43276.1"/>
    </source>
</evidence>
<dbReference type="RefSeq" id="WP_092815063.1">
    <property type="nucleotide sequence ID" value="NZ_FMVW01000008.1"/>
</dbReference>
<dbReference type="EMBL" id="FMVW01000008">
    <property type="protein sequence ID" value="SCZ43276.1"/>
    <property type="molecule type" value="Genomic_DNA"/>
</dbReference>